<evidence type="ECO:0000256" key="1">
    <source>
        <dbReference type="SAM" id="Phobius"/>
    </source>
</evidence>
<protein>
    <submittedName>
        <fullName evidence="2">Uncharacterized protein</fullName>
    </submittedName>
</protein>
<dbReference type="EMBL" id="JAARUV010000010">
    <property type="protein sequence ID" value="MBC1780502.1"/>
    <property type="molecule type" value="Genomic_DNA"/>
</dbReference>
<feature type="transmembrane region" description="Helical" evidence="1">
    <location>
        <begin position="12"/>
        <end position="36"/>
    </location>
</feature>
<dbReference type="Proteomes" id="UP000547643">
    <property type="component" value="Unassembled WGS sequence"/>
</dbReference>
<proteinExistence type="predicted"/>
<dbReference type="RefSeq" id="WP_185495731.1">
    <property type="nucleotide sequence ID" value="NZ_JAARUV010000010.1"/>
</dbReference>
<sequence>MANAIFSISSNLGGMMVFLLTLIVVSSFLLFFNLICESIVEEKRHKRIGKLIQQEFECDEDAYTILEPTNPNAKGVYDIVSFTSGAYYMIRCSDSQPQKIIVKEKLDSLKDI</sequence>
<keyword evidence="1" id="KW-1133">Transmembrane helix</keyword>
<evidence type="ECO:0000313" key="2">
    <source>
        <dbReference type="EMBL" id="MBC1780502.1"/>
    </source>
</evidence>
<reference evidence="2 3" key="1">
    <citation type="submission" date="2020-03" db="EMBL/GenBank/DDBJ databases">
        <title>Soil Listeria distribution.</title>
        <authorList>
            <person name="Liao J."/>
            <person name="Wiedmann M."/>
        </authorList>
    </citation>
    <scope>NUCLEOTIDE SEQUENCE [LARGE SCALE GENOMIC DNA]</scope>
    <source>
        <strain evidence="2 3">FSL L7-1017</strain>
    </source>
</reference>
<keyword evidence="1" id="KW-0812">Transmembrane</keyword>
<gene>
    <name evidence="2" type="ORF">HCA46_16885</name>
</gene>
<dbReference type="AlphaFoldDB" id="A0A7X0XUH7"/>
<evidence type="ECO:0000313" key="3">
    <source>
        <dbReference type="Proteomes" id="UP000547643"/>
    </source>
</evidence>
<keyword evidence="1" id="KW-0472">Membrane</keyword>
<organism evidence="2 3">
    <name type="scientific">Listeria booriae</name>
    <dbReference type="NCBI Taxonomy" id="1552123"/>
    <lineage>
        <taxon>Bacteria</taxon>
        <taxon>Bacillati</taxon>
        <taxon>Bacillota</taxon>
        <taxon>Bacilli</taxon>
        <taxon>Bacillales</taxon>
        <taxon>Listeriaceae</taxon>
        <taxon>Listeria</taxon>
    </lineage>
</organism>
<accession>A0A7X0XUH7</accession>
<name>A0A7X0XUH7_9LIST</name>
<comment type="caution">
    <text evidence="2">The sequence shown here is derived from an EMBL/GenBank/DDBJ whole genome shotgun (WGS) entry which is preliminary data.</text>
</comment>